<keyword evidence="1" id="KW-0472">Membrane</keyword>
<feature type="chain" id="PRO_5046545781" evidence="2">
    <location>
        <begin position="26"/>
        <end position="138"/>
    </location>
</feature>
<keyword evidence="2" id="KW-0732">Signal</keyword>
<dbReference type="EMBL" id="JAKZHW010000001">
    <property type="protein sequence ID" value="MCH8614906.1"/>
    <property type="molecule type" value="Genomic_DNA"/>
</dbReference>
<accession>A0ABS9VIV5</accession>
<dbReference type="RefSeq" id="WP_241445543.1">
    <property type="nucleotide sequence ID" value="NZ_JAKZHW010000001.1"/>
</dbReference>
<evidence type="ECO:0000313" key="4">
    <source>
        <dbReference type="Proteomes" id="UP001203058"/>
    </source>
</evidence>
<name>A0ABS9VIV5_9SPHN</name>
<keyword evidence="1" id="KW-1133">Transmembrane helix</keyword>
<evidence type="ECO:0000256" key="1">
    <source>
        <dbReference type="SAM" id="Phobius"/>
    </source>
</evidence>
<keyword evidence="1" id="KW-0812">Transmembrane</keyword>
<sequence>MKVGFRNYTAAFLAASMLLSSAATAAPRTVDPLVALSVFGTAESRAAVCAAGAQAAAAAGAAVAAQGAAGGCVLPAVDAPPPPAPASTEVIPPAAPVVASSGAAIWPLFLGLAAIAAIAAVVLTKDNDNGHIDLPVSP</sequence>
<gene>
    <name evidence="3" type="ORF">LZ016_02140</name>
</gene>
<keyword evidence="4" id="KW-1185">Reference proteome</keyword>
<evidence type="ECO:0000313" key="3">
    <source>
        <dbReference type="EMBL" id="MCH8614906.1"/>
    </source>
</evidence>
<feature type="transmembrane region" description="Helical" evidence="1">
    <location>
        <begin position="103"/>
        <end position="123"/>
    </location>
</feature>
<dbReference type="Proteomes" id="UP001203058">
    <property type="component" value="Unassembled WGS sequence"/>
</dbReference>
<evidence type="ECO:0000256" key="2">
    <source>
        <dbReference type="SAM" id="SignalP"/>
    </source>
</evidence>
<organism evidence="3 4">
    <name type="scientific">Sphingomonas telluris</name>
    <dbReference type="NCBI Taxonomy" id="2907998"/>
    <lineage>
        <taxon>Bacteria</taxon>
        <taxon>Pseudomonadati</taxon>
        <taxon>Pseudomonadota</taxon>
        <taxon>Alphaproteobacteria</taxon>
        <taxon>Sphingomonadales</taxon>
        <taxon>Sphingomonadaceae</taxon>
        <taxon>Sphingomonas</taxon>
    </lineage>
</organism>
<reference evidence="3 4" key="1">
    <citation type="submission" date="2022-03" db="EMBL/GenBank/DDBJ databases">
        <authorList>
            <person name="Jo J.-H."/>
            <person name="Im W.-T."/>
        </authorList>
    </citation>
    <scope>NUCLEOTIDE SEQUENCE [LARGE SCALE GENOMIC DNA]</scope>
    <source>
        <strain evidence="3 4">SM33</strain>
    </source>
</reference>
<protein>
    <submittedName>
        <fullName evidence="3">Uncharacterized protein</fullName>
    </submittedName>
</protein>
<comment type="caution">
    <text evidence="3">The sequence shown here is derived from an EMBL/GenBank/DDBJ whole genome shotgun (WGS) entry which is preliminary data.</text>
</comment>
<feature type="signal peptide" evidence="2">
    <location>
        <begin position="1"/>
        <end position="25"/>
    </location>
</feature>
<proteinExistence type="predicted"/>